<evidence type="ECO:0000313" key="7">
    <source>
        <dbReference type="Proteomes" id="UP001196870"/>
    </source>
</evidence>
<dbReference type="PANTHER" id="PTHR33204:SF36">
    <property type="entry name" value="TRANSCRIPTIONAL REGULATORY PROTEIN"/>
    <property type="match status" value="1"/>
</dbReference>
<dbReference type="InterPro" id="IPR036388">
    <property type="entry name" value="WH-like_DNA-bd_sf"/>
</dbReference>
<sequence>MVRNCSVDRTLTILSDAWAFLVLREVYLGARRFDQIQAVLHMPRSTLSDRLARLAEAEVIQRRPLSDTAARFEYRLTERGSDLYLVMLAMLRFGDDWLAGGKPPPLRLIHATCGHECHPETLCSACREPITARTVAFRDGPGAGSSPAPDMPQRRRSAGVATFERGRPSSVSRTLGILADRWTFLVLRELFFGVRRFDAFQERLGIAPNILADRLNRLVEQKILQRVKYQDLPERHEYKLTAMGRDLYLPLIQMLRWGDQWLGFEKPLILRHFTCGRDFAPIIACDHCRQPLNPRDMRYRLTYKPLRADHPPALLPPEDAPAEDPAG</sequence>
<evidence type="ECO:0000259" key="5">
    <source>
        <dbReference type="PROSITE" id="PS51118"/>
    </source>
</evidence>
<dbReference type="PROSITE" id="PS51118">
    <property type="entry name" value="HTH_HXLR"/>
    <property type="match status" value="2"/>
</dbReference>
<dbReference type="Pfam" id="PF01638">
    <property type="entry name" value="HxlR"/>
    <property type="match status" value="2"/>
</dbReference>
<evidence type="ECO:0000313" key="6">
    <source>
        <dbReference type="EMBL" id="MBR0668637.1"/>
    </source>
</evidence>
<comment type="caution">
    <text evidence="6">The sequence shown here is derived from an EMBL/GenBank/DDBJ whole genome shotgun (WGS) entry which is preliminary data.</text>
</comment>
<dbReference type="EMBL" id="JAAGBB010000063">
    <property type="protein sequence ID" value="MBR0668637.1"/>
    <property type="molecule type" value="Genomic_DNA"/>
</dbReference>
<keyword evidence="2" id="KW-0238">DNA-binding</keyword>
<gene>
    <name evidence="6" type="ORF">GXW71_30070</name>
</gene>
<dbReference type="SUPFAM" id="SSF46785">
    <property type="entry name" value="Winged helix' DNA-binding domain"/>
    <property type="match status" value="2"/>
</dbReference>
<name>A0ABS5F7V8_9PROT</name>
<proteinExistence type="predicted"/>
<reference evidence="7" key="1">
    <citation type="journal article" date="2021" name="Syst. Appl. Microbiol.">
        <title>Roseomonas hellenica sp. nov., isolated from roots of wild-growing Alkanna tinctoria.</title>
        <authorList>
            <person name="Rat A."/>
            <person name="Naranjo H.D."/>
            <person name="Lebbe L."/>
            <person name="Cnockaert M."/>
            <person name="Krigas N."/>
            <person name="Grigoriadou K."/>
            <person name="Maloupa E."/>
            <person name="Willems A."/>
        </authorList>
    </citation>
    <scope>NUCLEOTIDE SEQUENCE [LARGE SCALE GENOMIC DNA]</scope>
    <source>
        <strain evidence="7">LMG 31523</strain>
    </source>
</reference>
<feature type="domain" description="HTH hxlR-type" evidence="5">
    <location>
        <begin position="167"/>
        <end position="266"/>
    </location>
</feature>
<dbReference type="InterPro" id="IPR036390">
    <property type="entry name" value="WH_DNA-bd_sf"/>
</dbReference>
<dbReference type="InterPro" id="IPR002577">
    <property type="entry name" value="HTH_HxlR"/>
</dbReference>
<feature type="domain" description="HTH hxlR-type" evidence="5">
    <location>
        <begin position="5"/>
        <end position="102"/>
    </location>
</feature>
<feature type="region of interest" description="Disordered" evidence="4">
    <location>
        <begin position="137"/>
        <end position="165"/>
    </location>
</feature>
<keyword evidence="1" id="KW-0805">Transcription regulation</keyword>
<protein>
    <submittedName>
        <fullName evidence="6">Helix-turn-helix transcriptional regulator</fullName>
    </submittedName>
</protein>
<dbReference type="PANTHER" id="PTHR33204">
    <property type="entry name" value="TRANSCRIPTIONAL REGULATOR, MARR FAMILY"/>
    <property type="match status" value="1"/>
</dbReference>
<keyword evidence="7" id="KW-1185">Reference proteome</keyword>
<organism evidence="6 7">
    <name type="scientific">Plastoroseomonas hellenica</name>
    <dbReference type="NCBI Taxonomy" id="2687306"/>
    <lineage>
        <taxon>Bacteria</taxon>
        <taxon>Pseudomonadati</taxon>
        <taxon>Pseudomonadota</taxon>
        <taxon>Alphaproteobacteria</taxon>
        <taxon>Acetobacterales</taxon>
        <taxon>Acetobacteraceae</taxon>
        <taxon>Plastoroseomonas</taxon>
    </lineage>
</organism>
<dbReference type="Proteomes" id="UP001196870">
    <property type="component" value="Unassembled WGS sequence"/>
</dbReference>
<evidence type="ECO:0000256" key="2">
    <source>
        <dbReference type="ARBA" id="ARBA00023125"/>
    </source>
</evidence>
<evidence type="ECO:0000256" key="4">
    <source>
        <dbReference type="SAM" id="MobiDB-lite"/>
    </source>
</evidence>
<evidence type="ECO:0000256" key="3">
    <source>
        <dbReference type="ARBA" id="ARBA00023163"/>
    </source>
</evidence>
<dbReference type="Gene3D" id="1.10.10.10">
    <property type="entry name" value="Winged helix-like DNA-binding domain superfamily/Winged helix DNA-binding domain"/>
    <property type="match status" value="2"/>
</dbReference>
<accession>A0ABS5F7V8</accession>
<evidence type="ECO:0000256" key="1">
    <source>
        <dbReference type="ARBA" id="ARBA00023015"/>
    </source>
</evidence>
<keyword evidence="3" id="KW-0804">Transcription</keyword>